<name>A0A0G4JXD7_9GAMM</name>
<protein>
    <submittedName>
        <fullName evidence="1">Uncharacterized protein</fullName>
    </submittedName>
</protein>
<proteinExistence type="predicted"/>
<keyword evidence="2" id="KW-1185">Reference proteome</keyword>
<dbReference type="EMBL" id="CGIG01000001">
    <property type="protein sequence ID" value="CPR18213.1"/>
    <property type="molecule type" value="Genomic_DNA"/>
</dbReference>
<sequence length="38" mass="4469">MEGPNHPWQGLFKMSIPAIKPLKFLHQLIDFIIFQYLG</sequence>
<dbReference type="AlphaFoldDB" id="A0A0G4JXD7"/>
<accession>A0A0G4JXD7</accession>
<evidence type="ECO:0000313" key="2">
    <source>
        <dbReference type="Proteomes" id="UP000044377"/>
    </source>
</evidence>
<dbReference type="Proteomes" id="UP000044377">
    <property type="component" value="Unassembled WGS sequence"/>
</dbReference>
<evidence type="ECO:0000313" key="1">
    <source>
        <dbReference type="EMBL" id="CPR18213.1"/>
    </source>
</evidence>
<organism evidence="1 2">
    <name type="scientific">Brenneria goodwinii</name>
    <dbReference type="NCBI Taxonomy" id="1109412"/>
    <lineage>
        <taxon>Bacteria</taxon>
        <taxon>Pseudomonadati</taxon>
        <taxon>Pseudomonadota</taxon>
        <taxon>Gammaproteobacteria</taxon>
        <taxon>Enterobacterales</taxon>
        <taxon>Pectobacteriaceae</taxon>
        <taxon>Brenneria</taxon>
    </lineage>
</organism>
<reference evidence="2" key="1">
    <citation type="submission" date="2015-01" db="EMBL/GenBank/DDBJ databases">
        <authorList>
            <person name="Paterson Steve"/>
        </authorList>
    </citation>
    <scope>NUCLEOTIDE SEQUENCE [LARGE SCALE GENOMIC DNA]</scope>
    <source>
        <strain evidence="2">OBR1</strain>
    </source>
</reference>
<gene>
    <name evidence="1" type="ORF">BN1221_03086c</name>
</gene>